<protein>
    <submittedName>
        <fullName evidence="1">Cell division inhibitor SulA</fullName>
    </submittedName>
</protein>
<dbReference type="InterPro" id="IPR027417">
    <property type="entry name" value="P-loop_NTPase"/>
</dbReference>
<dbReference type="Proteomes" id="UP000243426">
    <property type="component" value="Chromosome I"/>
</dbReference>
<dbReference type="Gene3D" id="3.40.50.300">
    <property type="entry name" value="P-loop containing nucleotide triphosphate hydrolases"/>
    <property type="match status" value="1"/>
</dbReference>
<keyword evidence="1" id="KW-0132">Cell division</keyword>
<dbReference type="AlphaFoldDB" id="A0A1H1RW79"/>
<name>A0A1H1RW79_9GAMM</name>
<proteinExistence type="predicted"/>
<dbReference type="InterPro" id="IPR004596">
    <property type="entry name" value="Cell_div_suppressor_SulA"/>
</dbReference>
<gene>
    <name evidence="1" type="ORF">SAMN05216198_1849</name>
</gene>
<dbReference type="SUPFAM" id="SSF52540">
    <property type="entry name" value="P-loop containing nucleoside triphosphate hydrolases"/>
    <property type="match status" value="1"/>
</dbReference>
<organism evidence="1 2">
    <name type="scientific">Halopseudomonas litoralis</name>
    <dbReference type="NCBI Taxonomy" id="797277"/>
    <lineage>
        <taxon>Bacteria</taxon>
        <taxon>Pseudomonadati</taxon>
        <taxon>Pseudomonadota</taxon>
        <taxon>Gammaproteobacteria</taxon>
        <taxon>Pseudomonadales</taxon>
        <taxon>Pseudomonadaceae</taxon>
        <taxon>Halopseudomonas</taxon>
    </lineage>
</organism>
<evidence type="ECO:0000313" key="1">
    <source>
        <dbReference type="EMBL" id="SDS39239.1"/>
    </source>
</evidence>
<keyword evidence="1" id="KW-0131">Cell cycle</keyword>
<dbReference type="GO" id="GO:0051782">
    <property type="term" value="P:negative regulation of cell division"/>
    <property type="evidence" value="ECO:0007669"/>
    <property type="project" value="InterPro"/>
</dbReference>
<dbReference type="GO" id="GO:0051301">
    <property type="term" value="P:cell division"/>
    <property type="evidence" value="ECO:0007669"/>
    <property type="project" value="UniProtKB-KW"/>
</dbReference>
<reference evidence="2" key="1">
    <citation type="submission" date="2016-10" db="EMBL/GenBank/DDBJ databases">
        <authorList>
            <person name="Varghese N."/>
            <person name="Submissions S."/>
        </authorList>
    </citation>
    <scope>NUCLEOTIDE SEQUENCE [LARGE SCALE GENOMIC DNA]</scope>
    <source>
        <strain evidence="2">2SM5</strain>
    </source>
</reference>
<dbReference type="GO" id="GO:0009432">
    <property type="term" value="P:SOS response"/>
    <property type="evidence" value="ECO:0007669"/>
    <property type="project" value="InterPro"/>
</dbReference>
<dbReference type="RefSeq" id="WP_090273036.1">
    <property type="nucleotide sequence ID" value="NZ_LT629748.1"/>
</dbReference>
<keyword evidence="2" id="KW-1185">Reference proteome</keyword>
<dbReference type="EMBL" id="LT629748">
    <property type="protein sequence ID" value="SDS39239.1"/>
    <property type="molecule type" value="Genomic_DNA"/>
</dbReference>
<accession>A0A1H1RW79</accession>
<dbReference type="STRING" id="797277.SAMN05216198_1849"/>
<sequence>MQYARNRGSAAQPDLLHHALMSSRLKAQSLPAAAMPDCEPANVGFSEICLNGAPRQCLQWLAPVLRDLSQANMPGWLTLIDPPLPVSQKWLRAAGLDPQRILIIRPKHGMDVVDLCCEILRLGYSHAVVSWLPTSTGLGQRLEMAARSGHCASLNIRMENAGSASAQHGRA</sequence>
<dbReference type="Pfam" id="PF03846">
    <property type="entry name" value="SulA"/>
    <property type="match status" value="1"/>
</dbReference>
<dbReference type="OrthoDB" id="7027674at2"/>
<evidence type="ECO:0000313" key="2">
    <source>
        <dbReference type="Proteomes" id="UP000243426"/>
    </source>
</evidence>